<protein>
    <submittedName>
        <fullName evidence="1">Uncharacterized protein</fullName>
    </submittedName>
</protein>
<evidence type="ECO:0000313" key="1">
    <source>
        <dbReference type="EMBL" id="VYU34531.1"/>
    </source>
</evidence>
<sequence length="85" mass="10155">MLIACYMVYRALDIKNSNFAKIKCFVVIILAIQNLIEYLNRNYISDKNLEEEVSIMTKSLYDPEVEKRVLKKRKKKLYKSTLIKY</sequence>
<reference evidence="1" key="1">
    <citation type="submission" date="2019-11" db="EMBL/GenBank/DDBJ databases">
        <authorList>
            <person name="Feng L."/>
        </authorList>
    </citation>
    <scope>NUCLEOTIDE SEQUENCE</scope>
    <source>
        <strain evidence="1">IbartlettiiLFYP30</strain>
    </source>
</reference>
<organism evidence="1">
    <name type="scientific">Intestinibacter bartlettii</name>
    <dbReference type="NCBI Taxonomy" id="261299"/>
    <lineage>
        <taxon>Bacteria</taxon>
        <taxon>Bacillati</taxon>
        <taxon>Bacillota</taxon>
        <taxon>Clostridia</taxon>
        <taxon>Peptostreptococcales</taxon>
        <taxon>Peptostreptococcaceae</taxon>
        <taxon>Intestinibacter</taxon>
    </lineage>
</organism>
<dbReference type="AlphaFoldDB" id="A0A6N3E713"/>
<name>A0A6N3E713_9FIRM</name>
<accession>A0A6N3E713</accession>
<gene>
    <name evidence="1" type="ORF">IBLFYP30_02419</name>
</gene>
<dbReference type="RefSeq" id="WP_024047852.1">
    <property type="nucleotide sequence ID" value="NZ_BAABXU010000001.1"/>
</dbReference>
<dbReference type="EMBL" id="CACRUE010000033">
    <property type="protein sequence ID" value="VYU34531.1"/>
    <property type="molecule type" value="Genomic_DNA"/>
</dbReference>
<proteinExistence type="predicted"/>